<name>A0AAV9X6R2_9PEZI</name>
<feature type="compositionally biased region" description="Basic and acidic residues" evidence="1">
    <location>
        <begin position="191"/>
        <end position="201"/>
    </location>
</feature>
<sequence length="364" mass="39697">MSSFNRQPIPLDRIPSLTTLYEQGKLDASIAASARAPPNKKINDAVLLIQADMTKLQVDAIVNAANKSLLGGGGIDGAIHRAAGEELYYECLDLNGCETGQAKITKGHRLPAKHIIHTVGPIYWDQKEAGRDPAKLLKDCYVNSLDVARRNGCKSIAFCCVSTGIYGYPNSKAAELACETIRTYLEKQADEEGEAKSKELFGEDSASDESSGGVKLKEEGLQGEKGEEKGEEKPEGEKGEVTEPAVVQSEQAEIPEKAEETEETTTTSKEDAEKETPPAQEPEFNCMVEKVIFCLFMEKDVSAYQKYLPAWFPPSEDVEGGLDKSKPTEGSSENARLAEEETPKKDDNGVGEAMERLRQKTAEN</sequence>
<evidence type="ECO:0000313" key="3">
    <source>
        <dbReference type="EMBL" id="KAK6537643.1"/>
    </source>
</evidence>
<evidence type="ECO:0000313" key="4">
    <source>
        <dbReference type="Proteomes" id="UP001365542"/>
    </source>
</evidence>
<feature type="compositionally biased region" description="Basic and acidic residues" evidence="1">
    <location>
        <begin position="215"/>
        <end position="241"/>
    </location>
</feature>
<keyword evidence="4" id="KW-1185">Reference proteome</keyword>
<comment type="caution">
    <text evidence="3">The sequence shown here is derived from an EMBL/GenBank/DDBJ whole genome shotgun (WGS) entry which is preliminary data.</text>
</comment>
<dbReference type="AlphaFoldDB" id="A0AAV9X6R2"/>
<organism evidence="3 4">
    <name type="scientific">Orbilia ellipsospora</name>
    <dbReference type="NCBI Taxonomy" id="2528407"/>
    <lineage>
        <taxon>Eukaryota</taxon>
        <taxon>Fungi</taxon>
        <taxon>Dikarya</taxon>
        <taxon>Ascomycota</taxon>
        <taxon>Pezizomycotina</taxon>
        <taxon>Orbiliomycetes</taxon>
        <taxon>Orbiliales</taxon>
        <taxon>Orbiliaceae</taxon>
        <taxon>Orbilia</taxon>
    </lineage>
</organism>
<dbReference type="PROSITE" id="PS51154">
    <property type="entry name" value="MACRO"/>
    <property type="match status" value="1"/>
</dbReference>
<dbReference type="InterPro" id="IPR043472">
    <property type="entry name" value="Macro_dom-like"/>
</dbReference>
<accession>A0AAV9X6R2</accession>
<feature type="region of interest" description="Disordered" evidence="1">
    <location>
        <begin position="191"/>
        <end position="285"/>
    </location>
</feature>
<feature type="domain" description="Macro" evidence="2">
    <location>
        <begin position="33"/>
        <end position="312"/>
    </location>
</feature>
<feature type="compositionally biased region" description="Basic and acidic residues" evidence="1">
    <location>
        <begin position="336"/>
        <end position="364"/>
    </location>
</feature>
<evidence type="ECO:0000259" key="2">
    <source>
        <dbReference type="PROSITE" id="PS51154"/>
    </source>
</evidence>
<dbReference type="InterPro" id="IPR002589">
    <property type="entry name" value="Macro_dom"/>
</dbReference>
<gene>
    <name evidence="3" type="ORF">TWF694_011817</name>
</gene>
<reference evidence="3 4" key="1">
    <citation type="submission" date="2019-10" db="EMBL/GenBank/DDBJ databases">
        <authorList>
            <person name="Palmer J.M."/>
        </authorList>
    </citation>
    <scope>NUCLEOTIDE SEQUENCE [LARGE SCALE GENOMIC DNA]</scope>
    <source>
        <strain evidence="3 4">TWF694</strain>
    </source>
</reference>
<dbReference type="SUPFAM" id="SSF52949">
    <property type="entry name" value="Macro domain-like"/>
    <property type="match status" value="1"/>
</dbReference>
<dbReference type="Pfam" id="PF01661">
    <property type="entry name" value="Macro"/>
    <property type="match status" value="1"/>
</dbReference>
<proteinExistence type="predicted"/>
<protein>
    <recommendedName>
        <fullName evidence="2">Macro domain-containing protein</fullName>
    </recommendedName>
</protein>
<feature type="region of interest" description="Disordered" evidence="1">
    <location>
        <begin position="311"/>
        <end position="364"/>
    </location>
</feature>
<dbReference type="EMBL" id="JAVHJO010000009">
    <property type="protein sequence ID" value="KAK6537643.1"/>
    <property type="molecule type" value="Genomic_DNA"/>
</dbReference>
<dbReference type="CDD" id="cd02908">
    <property type="entry name" value="Macro_OAADPr_deacetylase"/>
    <property type="match status" value="1"/>
</dbReference>
<evidence type="ECO:0000256" key="1">
    <source>
        <dbReference type="SAM" id="MobiDB-lite"/>
    </source>
</evidence>
<dbReference type="PANTHER" id="PTHR11106:SF27">
    <property type="entry name" value="MACRO DOMAIN-CONTAINING PROTEIN"/>
    <property type="match status" value="1"/>
</dbReference>
<dbReference type="Proteomes" id="UP001365542">
    <property type="component" value="Unassembled WGS sequence"/>
</dbReference>
<dbReference type="SMART" id="SM00506">
    <property type="entry name" value="A1pp"/>
    <property type="match status" value="1"/>
</dbReference>
<dbReference type="Gene3D" id="3.40.220.10">
    <property type="entry name" value="Leucine Aminopeptidase, subunit E, domain 1"/>
    <property type="match status" value="1"/>
</dbReference>
<dbReference type="PANTHER" id="PTHR11106">
    <property type="entry name" value="GANGLIOSIDE INDUCED DIFFERENTIATION ASSOCIATED PROTEIN 2-RELATED"/>
    <property type="match status" value="1"/>
</dbReference>